<evidence type="ECO:0000256" key="1">
    <source>
        <dbReference type="SAM" id="MobiDB-lite"/>
    </source>
</evidence>
<name>A0A4Z0Z3R3_9PEZI</name>
<feature type="compositionally biased region" description="Acidic residues" evidence="1">
    <location>
        <begin position="221"/>
        <end position="230"/>
    </location>
</feature>
<comment type="caution">
    <text evidence="2">The sequence shown here is derived from an EMBL/GenBank/DDBJ whole genome shotgun (WGS) entry which is preliminary data.</text>
</comment>
<proteinExistence type="predicted"/>
<keyword evidence="3" id="KW-1185">Reference proteome</keyword>
<feature type="region of interest" description="Disordered" evidence="1">
    <location>
        <begin position="207"/>
        <end position="253"/>
    </location>
</feature>
<accession>A0A4Z0Z3R3</accession>
<gene>
    <name evidence="2" type="ORF">E0Z10_g4525</name>
</gene>
<protein>
    <submittedName>
        <fullName evidence="2">Uncharacterized protein</fullName>
    </submittedName>
</protein>
<dbReference type="Proteomes" id="UP000297716">
    <property type="component" value="Unassembled WGS sequence"/>
</dbReference>
<dbReference type="OrthoDB" id="4777154at2759"/>
<evidence type="ECO:0000313" key="3">
    <source>
        <dbReference type="Proteomes" id="UP000297716"/>
    </source>
</evidence>
<organism evidence="2 3">
    <name type="scientific">Xylaria hypoxylon</name>
    <dbReference type="NCBI Taxonomy" id="37992"/>
    <lineage>
        <taxon>Eukaryota</taxon>
        <taxon>Fungi</taxon>
        <taxon>Dikarya</taxon>
        <taxon>Ascomycota</taxon>
        <taxon>Pezizomycotina</taxon>
        <taxon>Sordariomycetes</taxon>
        <taxon>Xylariomycetidae</taxon>
        <taxon>Xylariales</taxon>
        <taxon>Xylariaceae</taxon>
        <taxon>Xylaria</taxon>
    </lineage>
</organism>
<feature type="compositionally biased region" description="Polar residues" evidence="1">
    <location>
        <begin position="232"/>
        <end position="248"/>
    </location>
</feature>
<dbReference type="EMBL" id="SKBN01000072">
    <property type="protein sequence ID" value="TGJ84226.1"/>
    <property type="molecule type" value="Genomic_DNA"/>
</dbReference>
<dbReference type="AlphaFoldDB" id="A0A4Z0Z3R3"/>
<evidence type="ECO:0000313" key="2">
    <source>
        <dbReference type="EMBL" id="TGJ84226.1"/>
    </source>
</evidence>
<reference evidence="2 3" key="1">
    <citation type="submission" date="2019-03" db="EMBL/GenBank/DDBJ databases">
        <title>Draft genome sequence of Xylaria hypoxylon DSM 108379, a ubiquitous saprotrophic-parasitic fungi on hardwood.</title>
        <authorList>
            <person name="Buettner E."/>
            <person name="Leonhardt S."/>
            <person name="Gebauer A.M."/>
            <person name="Liers C."/>
            <person name="Hofrichter M."/>
            <person name="Kellner H."/>
        </authorList>
    </citation>
    <scope>NUCLEOTIDE SEQUENCE [LARGE SCALE GENOMIC DNA]</scope>
    <source>
        <strain evidence="2 3">DSM 108379</strain>
    </source>
</reference>
<sequence length="422" mass="47798">MESPRNNNTEDLMSLTSEYPAVLDATNDIVQELEALTTPLAELTQAAQQCYDDRVEYDLGSINFKRRDQNREDKRREVEERLEIIRDQAASIKEHRDAIKSQLPPHMSAYTNCTVDPWIKELDKRLLLIEQQKLIGIISIIDLAHAEFARAHFDLLSVQDSQARSEMKTSLNKLDTALWDFRDVYECWGIERHRTIDSELMQMTPWDPKHDDFSLGSPTSTDDETSDETDTGASSMTDETAPSISPLSLGSPDLEELGELTLSGTDEYRHDLTFQFDGSNPPGLSRIGNFLGIVGATQVALLLNSAPIQSAFTAYRARSGQPSYIENPEKLKLVLPLFTFSRETLLKWEAHMDGRENGADFSVALFANYVVRFLEGSCDTVDWKPVSSNKDGNIESIEDYEVARRRWAIALQIFRFLEKAFA</sequence>